<dbReference type="RefSeq" id="WP_184796585.1">
    <property type="nucleotide sequence ID" value="NZ_JACHMY010000001.1"/>
</dbReference>
<dbReference type="PROSITE" id="PS51257">
    <property type="entry name" value="PROKAR_LIPOPROTEIN"/>
    <property type="match status" value="1"/>
</dbReference>
<dbReference type="Gene3D" id="3.40.50.2300">
    <property type="match status" value="1"/>
</dbReference>
<protein>
    <recommendedName>
        <fullName evidence="4">BMP family ABC transporter substrate-binding protein</fullName>
    </recommendedName>
</protein>
<feature type="signal peptide" evidence="1">
    <location>
        <begin position="1"/>
        <end position="25"/>
    </location>
</feature>
<accession>A0A7W9J7C0</accession>
<proteinExistence type="predicted"/>
<evidence type="ECO:0008006" key="4">
    <source>
        <dbReference type="Google" id="ProtNLM"/>
    </source>
</evidence>
<keyword evidence="1" id="KW-0732">Signal</keyword>
<reference evidence="2 3" key="1">
    <citation type="submission" date="2020-08" db="EMBL/GenBank/DDBJ databases">
        <title>Sequencing the genomes of 1000 actinobacteria strains.</title>
        <authorList>
            <person name="Klenk H.-P."/>
        </authorList>
    </citation>
    <scope>NUCLEOTIDE SEQUENCE [LARGE SCALE GENOMIC DNA]</scope>
    <source>
        <strain evidence="2 3">DSM 28967</strain>
    </source>
</reference>
<evidence type="ECO:0000313" key="2">
    <source>
        <dbReference type="EMBL" id="MBB5836961.1"/>
    </source>
</evidence>
<evidence type="ECO:0000313" key="3">
    <source>
        <dbReference type="Proteomes" id="UP000549971"/>
    </source>
</evidence>
<keyword evidence="3" id="KW-1185">Reference proteome</keyword>
<dbReference type="AlphaFoldDB" id="A0A7W9J7C0"/>
<dbReference type="Proteomes" id="UP000549971">
    <property type="component" value="Unassembled WGS sequence"/>
</dbReference>
<feature type="chain" id="PRO_5030584424" description="BMP family ABC transporter substrate-binding protein" evidence="1">
    <location>
        <begin position="26"/>
        <end position="218"/>
    </location>
</feature>
<evidence type="ECO:0000256" key="1">
    <source>
        <dbReference type="SAM" id="SignalP"/>
    </source>
</evidence>
<gene>
    <name evidence="2" type="ORF">HDA39_003695</name>
</gene>
<sequence>MRSRLAAAIVLAVVLTSCGTNDDWAAPRVAPSPIGALGNGFVDPRATPTPEATISPRPGSWDGVHPSEGYRVVLLTAGDDPQTKTLNDAVTSWAAAEKVSLKTVRADDATNHIDRITDALALKPDLVVAAGNSLIDPLALVTANHLDQQFLVVGAELAEPTHNVTAADWTGAAFRGEGLGMSSDYDPATFTPERAGAAIRAGVASVLHGFTGIVVWIN</sequence>
<organism evidence="2 3">
    <name type="scientific">Kribbella italica</name>
    <dbReference type="NCBI Taxonomy" id="1540520"/>
    <lineage>
        <taxon>Bacteria</taxon>
        <taxon>Bacillati</taxon>
        <taxon>Actinomycetota</taxon>
        <taxon>Actinomycetes</taxon>
        <taxon>Propionibacteriales</taxon>
        <taxon>Kribbellaceae</taxon>
        <taxon>Kribbella</taxon>
    </lineage>
</organism>
<comment type="caution">
    <text evidence="2">The sequence shown here is derived from an EMBL/GenBank/DDBJ whole genome shotgun (WGS) entry which is preliminary data.</text>
</comment>
<dbReference type="EMBL" id="JACHMY010000001">
    <property type="protein sequence ID" value="MBB5836961.1"/>
    <property type="molecule type" value="Genomic_DNA"/>
</dbReference>
<name>A0A7W9J7C0_9ACTN</name>